<dbReference type="KEGG" id="vg:26516575"/>
<dbReference type="GeneID" id="26516575"/>
<accession>A0A0C5ADT8</accession>
<gene>
    <name evidence="1" type="ORF">PTIM40_30</name>
</gene>
<keyword evidence="2" id="KW-1185">Reference proteome</keyword>
<reference evidence="1 2" key="1">
    <citation type="submission" date="2014-11" db="EMBL/GenBank/DDBJ databases">
        <authorList>
            <person name="Fedida A."/>
            <person name="Lindell D."/>
        </authorList>
    </citation>
    <scope>NUCLEOTIDE SEQUENCE [LARGE SCALE GENOMIC DNA]</scope>
</reference>
<evidence type="ECO:0000313" key="2">
    <source>
        <dbReference type="Proteomes" id="UP000032135"/>
    </source>
</evidence>
<organism evidence="1 2">
    <name type="scientific">Cyanophage P-TIM40</name>
    <dbReference type="NCBI Taxonomy" id="1589733"/>
    <lineage>
        <taxon>Viruses</taxon>
        <taxon>Duplodnaviria</taxon>
        <taxon>Heunggongvirae</taxon>
        <taxon>Uroviricota</taxon>
        <taxon>Caudoviricetes</taxon>
        <taxon>Pantevenvirales</taxon>
        <taxon>Kyanoviridae</taxon>
        <taxon>Libanvirus</taxon>
        <taxon>Libanvirus ptim40</taxon>
    </lineage>
</organism>
<protein>
    <submittedName>
        <fullName evidence="1">Uncharacterized protein</fullName>
    </submittedName>
</protein>
<sequence length="46" mass="5387">MRLKAIKKAAKKIIKDPDHWSKAEILYAKLMKEQAQKGLDKKHNNK</sequence>
<dbReference type="EMBL" id="KP211958">
    <property type="protein sequence ID" value="AJK27457.1"/>
    <property type="molecule type" value="Genomic_DNA"/>
</dbReference>
<dbReference type="Proteomes" id="UP000032135">
    <property type="component" value="Segment"/>
</dbReference>
<name>A0A0C5ADT8_9CAUD</name>
<evidence type="ECO:0000313" key="1">
    <source>
        <dbReference type="EMBL" id="AJK27457.1"/>
    </source>
</evidence>
<proteinExistence type="predicted"/>
<dbReference type="RefSeq" id="YP_009188105.1">
    <property type="nucleotide sequence ID" value="NC_028663.1"/>
</dbReference>